<dbReference type="EMBL" id="FN649056">
    <property type="protein sequence ID" value="CBN78028.1"/>
    <property type="molecule type" value="Genomic_DNA"/>
</dbReference>
<dbReference type="PANTHER" id="PTHR31138:SF1">
    <property type="entry name" value="PDZ DOMAIN-CONTAINING PROTEIN"/>
    <property type="match status" value="1"/>
</dbReference>
<dbReference type="InterPro" id="IPR001763">
    <property type="entry name" value="Rhodanese-like_dom"/>
</dbReference>
<dbReference type="InParanoid" id="D8LTI7"/>
<evidence type="ECO:0000259" key="2">
    <source>
        <dbReference type="PROSITE" id="PS50206"/>
    </source>
</evidence>
<dbReference type="InterPro" id="IPR001478">
    <property type="entry name" value="PDZ"/>
</dbReference>
<feature type="compositionally biased region" description="Low complexity" evidence="1">
    <location>
        <begin position="542"/>
        <end position="557"/>
    </location>
</feature>
<dbReference type="eggNOG" id="ENOG502QS2W">
    <property type="taxonomic scope" value="Eukaryota"/>
</dbReference>
<feature type="compositionally biased region" description="Low complexity" evidence="1">
    <location>
        <begin position="171"/>
        <end position="189"/>
    </location>
</feature>
<dbReference type="EMBL" id="FN649740">
    <property type="protein sequence ID" value="CBN78028.1"/>
    <property type="molecule type" value="Genomic_DNA"/>
</dbReference>
<feature type="region of interest" description="Disordered" evidence="1">
    <location>
        <begin position="797"/>
        <end position="824"/>
    </location>
</feature>
<dbReference type="PROSITE" id="PS50206">
    <property type="entry name" value="RHODANESE_3"/>
    <property type="match status" value="1"/>
</dbReference>
<dbReference type="OMA" id="SFEQTYM"/>
<sequence length="1514" mass="157001">MGFSIGTCVETTLGTGVLVEIRQEDDVHVVRLWRSRGAGSAKAYLHPGAVLRELPAAVGVRVKTPEGDGVVVGFMSRGRGGGGGGGGADVFLVQMGFSADGEMALIEGDSISCPVAKVMPLVERVLDGSNALVTAETKSAIGTGARDILAKIEGTVYGVDAKATLGAAADTLDGGGKASRATAPATAVAGEHHEEGVEPGAGTGGHAEDDGDGSGGGGSARDAEAQLAELTRAETARMESLVESGRQRLEGLIDAALSDGSGSGTSGNHGGDAEGGVGRAGAELMRLWEEGKEQLSELAGKGGEALELDKHFSALKTLSKESPELAKIVSDLENGLETGAAKARELQRQVEGTKTVGVLMDGKTRLATGLGEVVDSYRGDESVAMATERGGRLLKALAEKESPVMTKGMKLLKGAQERVIAQGQGDGWRNMLAGLQSSSMVLDGQGRLAEMLRAAADTGAGGGTIQDVLGLLKGDPTSRATDASVRLLENSMLAFMEAVPPPCPRPGTASEQNGGGAAATEGDASTLAEGEDRDASLVEKNASISSVEEAASSPAAAQKQEDPQGGVVVGGGEGGRWCAQDLVDLFESGELAEELMRGLAQQASSQALTVMERLSETHLAQGSRGMESLKKLLRGYQQGETGLDEAMTCALDFLNSEEGQSLAGGLVSQGERGLESLKTMSKDGAVGKVLGQLADPGLERRILEGIEGLDTDELLETAEKAISDVDARTRLLDGIKDSTVDFLLEYLPHIEVPPISGTSSRVGYAITNLDLSGFRLRKEDVDVQLVDLSGGLEVAVKEGGSSNNGRDAISDGAGGGGGGRTEDDEEMAAVPWGAAVKEASSRPGDGSFVSLPEQRRQAAYAAVLGGAGSPRLPEELQVSWGHHGEGKGFDDGAEAFAEDGGVVSASPPVPPPREDMAPAEVLRVVARGVRAEFKTLQWACRQETFPYTYGNGTADATVVDGYVSLGFSIKRGIVDREKGIEGPLLVLSTRTVTLDRLGLTVANCRMAWLINLLTRLFSSTISTYVCRSLQEQVDGHASALLGTVNAYAEGSWPFLLSLTSLKLEDFPLATEKELAMARGEGRPQGNPGGVMASIAGLAGGATGAAAVVVNHRALEEAFVVQGEGRRVLNLKGFVQEDFGVVFDEVGAELLSVGGASVEGLEGTKVLGLLRSSPRPVQMMFRCYVPDVAEAVAASALGKDAEALPPPDGLVTATFKQRSLGVKFRASSTLGTRVTTVGGFSRDLEGRMREAEASGLLVPGQLLYSVNGRRVIGQEFADLVRGLQKVPRPVTFGLAPSIDVRVTVDAPPLELELRRVSGRVTVTGFCEVPTALEASGAVQPGDTLISVNGIPLPGAGCYRKDAALLEAPGMFPMRLRIRRAGAAAEDADGGDAEGFVDPARGGRGAQALEGSLSRLKQYQNAVSASPSEVLAATPEDLSLKVEEGKDGRPVVLSMPYVRGKLEKGGVIQPGMVLVAIDGAPIAGGHFASVSDCRRSLDAVAYPCTLTFRDMPKWLS</sequence>
<organism evidence="3 4">
    <name type="scientific">Ectocarpus siliculosus</name>
    <name type="common">Brown alga</name>
    <name type="synonym">Conferva siliculosa</name>
    <dbReference type="NCBI Taxonomy" id="2880"/>
    <lineage>
        <taxon>Eukaryota</taxon>
        <taxon>Sar</taxon>
        <taxon>Stramenopiles</taxon>
        <taxon>Ochrophyta</taxon>
        <taxon>PX clade</taxon>
        <taxon>Phaeophyceae</taxon>
        <taxon>Ectocarpales</taxon>
        <taxon>Ectocarpaceae</taxon>
        <taxon>Ectocarpus</taxon>
    </lineage>
</organism>
<feature type="compositionally biased region" description="Gly residues" evidence="1">
    <location>
        <begin position="261"/>
        <end position="277"/>
    </location>
</feature>
<evidence type="ECO:0000313" key="4">
    <source>
        <dbReference type="Proteomes" id="UP000002630"/>
    </source>
</evidence>
<keyword evidence="4" id="KW-1185">Reference proteome</keyword>
<feature type="region of interest" description="Disordered" evidence="1">
    <location>
        <begin position="498"/>
        <end position="571"/>
    </location>
</feature>
<dbReference type="OrthoDB" id="2157641at2759"/>
<dbReference type="SMART" id="SM00228">
    <property type="entry name" value="PDZ"/>
    <property type="match status" value="3"/>
</dbReference>
<feature type="region of interest" description="Disordered" evidence="1">
    <location>
        <begin position="171"/>
        <end position="222"/>
    </location>
</feature>
<evidence type="ECO:0000256" key="1">
    <source>
        <dbReference type="SAM" id="MobiDB-lite"/>
    </source>
</evidence>
<evidence type="ECO:0000313" key="3">
    <source>
        <dbReference type="EMBL" id="CBN78028.1"/>
    </source>
</evidence>
<dbReference type="Gene3D" id="3.15.10.10">
    <property type="entry name" value="Bactericidal permeability-increasing protein, domain 1"/>
    <property type="match status" value="1"/>
</dbReference>
<reference evidence="3 4" key="1">
    <citation type="journal article" date="2010" name="Nature">
        <title>The Ectocarpus genome and the independent evolution of multicellularity in brown algae.</title>
        <authorList>
            <person name="Cock J.M."/>
            <person name="Sterck L."/>
            <person name="Rouze P."/>
            <person name="Scornet D."/>
            <person name="Allen A.E."/>
            <person name="Amoutzias G."/>
            <person name="Anthouard V."/>
            <person name="Artiguenave F."/>
            <person name="Aury J.M."/>
            <person name="Badger J.H."/>
            <person name="Beszteri B."/>
            <person name="Billiau K."/>
            <person name="Bonnet E."/>
            <person name="Bothwell J.H."/>
            <person name="Bowler C."/>
            <person name="Boyen C."/>
            <person name="Brownlee C."/>
            <person name="Carrano C.J."/>
            <person name="Charrier B."/>
            <person name="Cho G.Y."/>
            <person name="Coelho S.M."/>
            <person name="Collen J."/>
            <person name="Corre E."/>
            <person name="Da Silva C."/>
            <person name="Delage L."/>
            <person name="Delaroque N."/>
            <person name="Dittami S.M."/>
            <person name="Doulbeau S."/>
            <person name="Elias M."/>
            <person name="Farnham G."/>
            <person name="Gachon C.M."/>
            <person name="Gschloessl B."/>
            <person name="Heesch S."/>
            <person name="Jabbari K."/>
            <person name="Jubin C."/>
            <person name="Kawai H."/>
            <person name="Kimura K."/>
            <person name="Kloareg B."/>
            <person name="Kupper F.C."/>
            <person name="Lang D."/>
            <person name="Le Bail A."/>
            <person name="Leblanc C."/>
            <person name="Lerouge P."/>
            <person name="Lohr M."/>
            <person name="Lopez P.J."/>
            <person name="Martens C."/>
            <person name="Maumus F."/>
            <person name="Michel G."/>
            <person name="Miranda-Saavedra D."/>
            <person name="Morales J."/>
            <person name="Moreau H."/>
            <person name="Motomura T."/>
            <person name="Nagasato C."/>
            <person name="Napoli C.A."/>
            <person name="Nelson D.R."/>
            <person name="Nyvall-Collen P."/>
            <person name="Peters A.F."/>
            <person name="Pommier C."/>
            <person name="Potin P."/>
            <person name="Poulain J."/>
            <person name="Quesneville H."/>
            <person name="Read B."/>
            <person name="Rensing S.A."/>
            <person name="Ritter A."/>
            <person name="Rousvoal S."/>
            <person name="Samanta M."/>
            <person name="Samson G."/>
            <person name="Schroeder D.C."/>
            <person name="Segurens B."/>
            <person name="Strittmatter M."/>
            <person name="Tonon T."/>
            <person name="Tregear J.W."/>
            <person name="Valentin K."/>
            <person name="von Dassow P."/>
            <person name="Yamagishi T."/>
            <person name="Van de Peer Y."/>
            <person name="Wincker P."/>
        </authorList>
    </citation>
    <scope>NUCLEOTIDE SEQUENCE [LARGE SCALE GENOMIC DNA]</scope>
    <source>
        <strain evidence="4">Ec32 / CCAP1310/4</strain>
    </source>
</reference>
<feature type="domain" description="Rhodanese" evidence="2">
    <location>
        <begin position="485"/>
        <end position="504"/>
    </location>
</feature>
<gene>
    <name evidence="3" type="ORF">Esi_0082_0049</name>
</gene>
<protein>
    <recommendedName>
        <fullName evidence="2">Rhodanese domain-containing protein</fullName>
    </recommendedName>
</protein>
<dbReference type="Proteomes" id="UP000002630">
    <property type="component" value="Linkage Group LG15"/>
</dbReference>
<dbReference type="PANTHER" id="PTHR31138">
    <property type="entry name" value="CHROMOSOME 19, WHOLE GENOME SHOTGUN SEQUENCE"/>
    <property type="match status" value="1"/>
</dbReference>
<feature type="region of interest" description="Disordered" evidence="1">
    <location>
        <begin position="256"/>
        <end position="277"/>
    </location>
</feature>
<proteinExistence type="predicted"/>
<name>D8LTI7_ECTSI</name>
<accession>D8LTI7</accession>